<dbReference type="PATRIC" id="fig|69279.3.peg.2089"/>
<dbReference type="RefSeq" id="WP_035026266.1">
    <property type="nucleotide sequence ID" value="NZ_KK073886.1"/>
</dbReference>
<sequence>MAAPNIVAVTTITGRVVTVTLGATATDIVANGAGSGKVYRMGGLIVANPTNDPVSLSLSLVNASPAATASLVSKLVLPGNASLRVPVDKINLEEGDKITGLGGGVLQATATFEEII</sequence>
<evidence type="ECO:0000313" key="1">
    <source>
        <dbReference type="EMBL" id="EXL08730.1"/>
    </source>
</evidence>
<organism evidence="1 2">
    <name type="scientific">Aquamicrobium defluvii</name>
    <dbReference type="NCBI Taxonomy" id="69279"/>
    <lineage>
        <taxon>Bacteria</taxon>
        <taxon>Pseudomonadati</taxon>
        <taxon>Pseudomonadota</taxon>
        <taxon>Alphaproteobacteria</taxon>
        <taxon>Hyphomicrobiales</taxon>
        <taxon>Phyllobacteriaceae</taxon>
        <taxon>Aquamicrobium</taxon>
    </lineage>
</organism>
<reference evidence="1 2" key="1">
    <citation type="submission" date="2014-02" db="EMBL/GenBank/DDBJ databases">
        <title>Aquamicrobium defluvii Genome sequencing.</title>
        <authorList>
            <person name="Wang X."/>
        </authorList>
    </citation>
    <scope>NUCLEOTIDE SEQUENCE [LARGE SCALE GENOMIC DNA]</scope>
    <source>
        <strain evidence="1 2">W13Z1</strain>
    </source>
</reference>
<accession>A0A011VJS6</accession>
<comment type="caution">
    <text evidence="1">The sequence shown here is derived from an EMBL/GenBank/DDBJ whole genome shotgun (WGS) entry which is preliminary data.</text>
</comment>
<gene>
    <name evidence="1" type="ORF">BG36_03430</name>
</gene>
<dbReference type="Proteomes" id="UP000019849">
    <property type="component" value="Unassembled WGS sequence"/>
</dbReference>
<dbReference type="EMBL" id="JENY01000012">
    <property type="protein sequence ID" value="EXL08730.1"/>
    <property type="molecule type" value="Genomic_DNA"/>
</dbReference>
<dbReference type="STRING" id="69279.BG36_03430"/>
<evidence type="ECO:0000313" key="2">
    <source>
        <dbReference type="Proteomes" id="UP000019849"/>
    </source>
</evidence>
<proteinExistence type="predicted"/>
<protein>
    <submittedName>
        <fullName evidence="1">Uncharacterized protein</fullName>
    </submittedName>
</protein>
<dbReference type="HOGENOM" id="CLU_2091707_0_0_5"/>
<name>A0A011VJS6_9HYPH</name>
<dbReference type="AlphaFoldDB" id="A0A011VJS6"/>